<comment type="similarity">
    <text evidence="1">Belongs to the NAD(P)-dependent epimerase/dehydratase family.</text>
</comment>
<dbReference type="PANTHER" id="PTHR43000">
    <property type="entry name" value="DTDP-D-GLUCOSE 4,6-DEHYDRATASE-RELATED"/>
    <property type="match status" value="1"/>
</dbReference>
<evidence type="ECO:0000313" key="4">
    <source>
        <dbReference type="Proteomes" id="UP001589643"/>
    </source>
</evidence>
<name>A0ABV5EV95_9MICO</name>
<dbReference type="Proteomes" id="UP001589643">
    <property type="component" value="Unassembled WGS sequence"/>
</dbReference>
<evidence type="ECO:0000256" key="1">
    <source>
        <dbReference type="ARBA" id="ARBA00007637"/>
    </source>
</evidence>
<feature type="domain" description="NAD-dependent epimerase/dehydratase" evidence="2">
    <location>
        <begin position="5"/>
        <end position="139"/>
    </location>
</feature>
<proteinExistence type="inferred from homology"/>
<protein>
    <submittedName>
        <fullName evidence="3">NAD-dependent epimerase/dehydratase family protein</fullName>
    </submittedName>
</protein>
<organism evidence="3 4">
    <name type="scientific">Microbacterium plantarum</name>
    <dbReference type="NCBI Taxonomy" id="1816425"/>
    <lineage>
        <taxon>Bacteria</taxon>
        <taxon>Bacillati</taxon>
        <taxon>Actinomycetota</taxon>
        <taxon>Actinomycetes</taxon>
        <taxon>Micrococcales</taxon>
        <taxon>Microbacteriaceae</taxon>
        <taxon>Microbacterium</taxon>
    </lineage>
</organism>
<dbReference type="PRINTS" id="PR01713">
    <property type="entry name" value="NUCEPIMERASE"/>
</dbReference>
<comment type="caution">
    <text evidence="3">The sequence shown here is derived from an EMBL/GenBank/DDBJ whole genome shotgun (WGS) entry which is preliminary data.</text>
</comment>
<gene>
    <name evidence="3" type="ORF">AB7P39_13685</name>
</gene>
<dbReference type="Pfam" id="PF01370">
    <property type="entry name" value="Epimerase"/>
    <property type="match status" value="2"/>
</dbReference>
<evidence type="ECO:0000259" key="2">
    <source>
        <dbReference type="Pfam" id="PF01370"/>
    </source>
</evidence>
<dbReference type="InterPro" id="IPR036291">
    <property type="entry name" value="NAD(P)-bd_dom_sf"/>
</dbReference>
<evidence type="ECO:0000313" key="3">
    <source>
        <dbReference type="EMBL" id="MFB8893895.1"/>
    </source>
</evidence>
<dbReference type="EMBL" id="JBHLHV010000002">
    <property type="protein sequence ID" value="MFB8893895.1"/>
    <property type="molecule type" value="Genomic_DNA"/>
</dbReference>
<dbReference type="RefSeq" id="WP_378719676.1">
    <property type="nucleotide sequence ID" value="NZ_JBHLHV010000002.1"/>
</dbReference>
<sequence>MTEHVLITGGAGFIGSRLARRLSSEGHRVTVLDSLIAQVHGDDPDTTSPLLRSLDGVATVIRGSVTSSEDLARALPGVTAVVHLAAETGTGQSMYEIDRYVEVNTGGTAKLLDLLANTGHSVRRIVIASSRSIYGEGAYRTTDGRVVYPPHRADADMAAGDFDVHVEGEGEGQLKLIPTDESAKLHPSSVYGITKQMQEALVMTVAPTIGIQPVALRYQNVYGPGQSLKNPYTGILSIFSTLIRQGKEINIFEDGLESRDFVYIDDVVEATYLATTSPAAAGGIFNVGSGVATTVLEVVEALTEAYDRDIPTRVSGNYRLGDIRHNVADTTRLRDVLGFTPSVPFSEGVKRFAEWVLTEPVEGDNYQKSLDEMAAKNLLK</sequence>
<keyword evidence="4" id="KW-1185">Reference proteome</keyword>
<reference evidence="3 4" key="1">
    <citation type="submission" date="2024-08" db="EMBL/GenBank/DDBJ databases">
        <title>Heavy metals resistant antinobacteria isolated from wastewater.</title>
        <authorList>
            <person name="Roman Ponce B."/>
            <person name="Blanco Mercado M.A."/>
            <person name="Avila Aldana I.N."/>
            <person name="Morales Arrieta S."/>
        </authorList>
    </citation>
    <scope>NUCLEOTIDE SEQUENCE [LARGE SCALE GENOMIC DNA]</scope>
    <source>
        <strain evidence="4">sma-1</strain>
    </source>
</reference>
<dbReference type="SUPFAM" id="SSF51735">
    <property type="entry name" value="NAD(P)-binding Rossmann-fold domains"/>
    <property type="match status" value="1"/>
</dbReference>
<accession>A0ABV5EV95</accession>
<dbReference type="InterPro" id="IPR001509">
    <property type="entry name" value="Epimerase_deHydtase"/>
</dbReference>
<dbReference type="Gene3D" id="3.40.50.720">
    <property type="entry name" value="NAD(P)-binding Rossmann-like Domain"/>
    <property type="match status" value="1"/>
</dbReference>
<feature type="domain" description="NAD-dependent epimerase/dehydratase" evidence="2">
    <location>
        <begin position="177"/>
        <end position="288"/>
    </location>
</feature>